<dbReference type="OrthoDB" id="1886721at2759"/>
<dbReference type="InterPro" id="IPR040411">
    <property type="entry name" value="At5g23160-like"/>
</dbReference>
<name>A0A2R6P3R2_ACTCC</name>
<accession>A0A2R6P3R2</accession>
<reference evidence="3 4" key="1">
    <citation type="submission" date="2017-07" db="EMBL/GenBank/DDBJ databases">
        <title>An improved, manually edited Actinidia chinensis var. chinensis (kiwifruit) genome highlights the challenges associated with draft genomes and gene prediction in plants.</title>
        <authorList>
            <person name="Pilkington S."/>
            <person name="Crowhurst R."/>
            <person name="Hilario E."/>
            <person name="Nardozza S."/>
            <person name="Fraser L."/>
            <person name="Peng Y."/>
            <person name="Gunaseelan K."/>
            <person name="Simpson R."/>
            <person name="Tahir J."/>
            <person name="Deroles S."/>
            <person name="Templeton K."/>
            <person name="Luo Z."/>
            <person name="Davy M."/>
            <person name="Cheng C."/>
            <person name="Mcneilage M."/>
            <person name="Scaglione D."/>
            <person name="Liu Y."/>
            <person name="Zhang Q."/>
            <person name="Datson P."/>
            <person name="De Silva N."/>
            <person name="Gardiner S."/>
            <person name="Bassett H."/>
            <person name="Chagne D."/>
            <person name="Mccallum J."/>
            <person name="Dzierzon H."/>
            <person name="Deng C."/>
            <person name="Wang Y.-Y."/>
            <person name="Barron N."/>
            <person name="Manako K."/>
            <person name="Bowen J."/>
            <person name="Foster T."/>
            <person name="Erridge Z."/>
            <person name="Tiffin H."/>
            <person name="Waite C."/>
            <person name="Davies K."/>
            <person name="Grierson E."/>
            <person name="Laing W."/>
            <person name="Kirk R."/>
            <person name="Chen X."/>
            <person name="Wood M."/>
            <person name="Montefiori M."/>
            <person name="Brummell D."/>
            <person name="Schwinn K."/>
            <person name="Catanach A."/>
            <person name="Fullerton C."/>
            <person name="Li D."/>
            <person name="Meiyalaghan S."/>
            <person name="Nieuwenhuizen N."/>
            <person name="Read N."/>
            <person name="Prakash R."/>
            <person name="Hunter D."/>
            <person name="Zhang H."/>
            <person name="Mckenzie M."/>
            <person name="Knabel M."/>
            <person name="Harris A."/>
            <person name="Allan A."/>
            <person name="Chen A."/>
            <person name="Janssen B."/>
            <person name="Plunkett B."/>
            <person name="Dwamena C."/>
            <person name="Voogd C."/>
            <person name="Leif D."/>
            <person name="Lafferty D."/>
            <person name="Souleyre E."/>
            <person name="Varkonyi-Gasic E."/>
            <person name="Gambi F."/>
            <person name="Hanley J."/>
            <person name="Yao J.-L."/>
            <person name="Cheung J."/>
            <person name="David K."/>
            <person name="Warren B."/>
            <person name="Marsh K."/>
            <person name="Snowden K."/>
            <person name="Lin-Wang K."/>
            <person name="Brian L."/>
            <person name="Martinez-Sanchez M."/>
            <person name="Wang M."/>
            <person name="Ileperuma N."/>
            <person name="Macnee N."/>
            <person name="Campin R."/>
            <person name="Mcatee P."/>
            <person name="Drummond R."/>
            <person name="Espley R."/>
            <person name="Ireland H."/>
            <person name="Wu R."/>
            <person name="Atkinson R."/>
            <person name="Karunairetnam S."/>
            <person name="Bulley S."/>
            <person name="Chunkath S."/>
            <person name="Hanley Z."/>
            <person name="Storey R."/>
            <person name="Thrimawithana A."/>
            <person name="Thomson S."/>
            <person name="David C."/>
            <person name="Testolin R."/>
        </authorList>
    </citation>
    <scope>NUCLEOTIDE SEQUENCE [LARGE SCALE GENOMIC DNA]</scope>
    <source>
        <strain evidence="4">cv. Red5</strain>
        <tissue evidence="3">Young leaf</tissue>
    </source>
</reference>
<gene>
    <name evidence="3" type="ORF">CEY00_Acc32880</name>
</gene>
<dbReference type="PANTHER" id="PTHR34379:SF3">
    <property type="entry name" value="PROTEIN, PUTATIVE-RELATED"/>
    <property type="match status" value="1"/>
</dbReference>
<feature type="compositionally biased region" description="Polar residues" evidence="1">
    <location>
        <begin position="70"/>
        <end position="86"/>
    </location>
</feature>
<dbReference type="Gramene" id="PSR84903">
    <property type="protein sequence ID" value="PSR84903"/>
    <property type="gene ID" value="CEY00_Acc32880"/>
</dbReference>
<feature type="compositionally biased region" description="Polar residues" evidence="1">
    <location>
        <begin position="154"/>
        <end position="164"/>
    </location>
</feature>
<reference evidence="4" key="2">
    <citation type="journal article" date="2018" name="BMC Genomics">
        <title>A manually annotated Actinidia chinensis var. chinensis (kiwifruit) genome highlights the challenges associated with draft genomes and gene prediction in plants.</title>
        <authorList>
            <person name="Pilkington S.M."/>
            <person name="Crowhurst R."/>
            <person name="Hilario E."/>
            <person name="Nardozza S."/>
            <person name="Fraser L."/>
            <person name="Peng Y."/>
            <person name="Gunaseelan K."/>
            <person name="Simpson R."/>
            <person name="Tahir J."/>
            <person name="Deroles S.C."/>
            <person name="Templeton K."/>
            <person name="Luo Z."/>
            <person name="Davy M."/>
            <person name="Cheng C."/>
            <person name="McNeilage M."/>
            <person name="Scaglione D."/>
            <person name="Liu Y."/>
            <person name="Zhang Q."/>
            <person name="Datson P."/>
            <person name="De Silva N."/>
            <person name="Gardiner S.E."/>
            <person name="Bassett H."/>
            <person name="Chagne D."/>
            <person name="McCallum J."/>
            <person name="Dzierzon H."/>
            <person name="Deng C."/>
            <person name="Wang Y.Y."/>
            <person name="Barron L."/>
            <person name="Manako K."/>
            <person name="Bowen J."/>
            <person name="Foster T.M."/>
            <person name="Erridge Z.A."/>
            <person name="Tiffin H."/>
            <person name="Waite C.N."/>
            <person name="Davies K.M."/>
            <person name="Grierson E.P."/>
            <person name="Laing W.A."/>
            <person name="Kirk R."/>
            <person name="Chen X."/>
            <person name="Wood M."/>
            <person name="Montefiori M."/>
            <person name="Brummell D.A."/>
            <person name="Schwinn K.E."/>
            <person name="Catanach A."/>
            <person name="Fullerton C."/>
            <person name="Li D."/>
            <person name="Meiyalaghan S."/>
            <person name="Nieuwenhuizen N."/>
            <person name="Read N."/>
            <person name="Prakash R."/>
            <person name="Hunter D."/>
            <person name="Zhang H."/>
            <person name="McKenzie M."/>
            <person name="Knabel M."/>
            <person name="Harris A."/>
            <person name="Allan A.C."/>
            <person name="Gleave A."/>
            <person name="Chen A."/>
            <person name="Janssen B.J."/>
            <person name="Plunkett B."/>
            <person name="Ampomah-Dwamena C."/>
            <person name="Voogd C."/>
            <person name="Leif D."/>
            <person name="Lafferty D."/>
            <person name="Souleyre E.J.F."/>
            <person name="Varkonyi-Gasic E."/>
            <person name="Gambi F."/>
            <person name="Hanley J."/>
            <person name="Yao J.L."/>
            <person name="Cheung J."/>
            <person name="David K.M."/>
            <person name="Warren B."/>
            <person name="Marsh K."/>
            <person name="Snowden K.C."/>
            <person name="Lin-Wang K."/>
            <person name="Brian L."/>
            <person name="Martinez-Sanchez M."/>
            <person name="Wang M."/>
            <person name="Ileperuma N."/>
            <person name="Macnee N."/>
            <person name="Campin R."/>
            <person name="McAtee P."/>
            <person name="Drummond R.S.M."/>
            <person name="Espley R.V."/>
            <person name="Ireland H.S."/>
            <person name="Wu R."/>
            <person name="Atkinson R.G."/>
            <person name="Karunairetnam S."/>
            <person name="Bulley S."/>
            <person name="Chunkath S."/>
            <person name="Hanley Z."/>
            <person name="Storey R."/>
            <person name="Thrimawithana A.H."/>
            <person name="Thomson S."/>
            <person name="David C."/>
            <person name="Testolin R."/>
            <person name="Huang H."/>
            <person name="Hellens R.P."/>
            <person name="Schaffer R.J."/>
        </authorList>
    </citation>
    <scope>NUCLEOTIDE SEQUENCE [LARGE SCALE GENOMIC DNA]</scope>
    <source>
        <strain evidence="4">cv. Red5</strain>
    </source>
</reference>
<sequence>MTKTQNKSLKTKPRNRSCFLGCFGFSKKIPEKDPPASLVKPRSRKMTRWLFQSRFSMKNSDAKTVPIDATTASSPASSQIPATSPDQAVCEQPQKKRHEPAQKINFEVHKNLDDANSLKDETVPPKRLSFCRKIEAIKAGGSHPGSPEKRSKPSRTATALSHSISFPPPKREKKATANTDGKFRGRGEGNDRFDPMVGMSIIMVTLVIMIVWGRLCAILCTSAWFYLTPRLRNTATGSGVQVENGSNRVDPDLNYEEQKKKVVLEGFLERKHRNV</sequence>
<keyword evidence="4" id="KW-1185">Reference proteome</keyword>
<dbReference type="PANTHER" id="PTHR34379">
    <property type="entry name" value="OS07G0553800 PROTEIN"/>
    <property type="match status" value="1"/>
</dbReference>
<evidence type="ECO:0000256" key="1">
    <source>
        <dbReference type="SAM" id="MobiDB-lite"/>
    </source>
</evidence>
<evidence type="ECO:0000313" key="3">
    <source>
        <dbReference type="EMBL" id="PSR84903.1"/>
    </source>
</evidence>
<dbReference type="FunCoup" id="A0A2R6P3R2">
    <property type="interactions" value="77"/>
</dbReference>
<keyword evidence="2" id="KW-0812">Transmembrane</keyword>
<proteinExistence type="predicted"/>
<keyword evidence="2" id="KW-0472">Membrane</keyword>
<dbReference type="InParanoid" id="A0A2R6P3R2"/>
<evidence type="ECO:0000313" key="4">
    <source>
        <dbReference type="Proteomes" id="UP000241394"/>
    </source>
</evidence>
<dbReference type="Proteomes" id="UP000241394">
    <property type="component" value="Chromosome LG29"/>
</dbReference>
<evidence type="ECO:0000256" key="2">
    <source>
        <dbReference type="SAM" id="Phobius"/>
    </source>
</evidence>
<protein>
    <submittedName>
        <fullName evidence="3">Uncharacterized protein</fullName>
    </submittedName>
</protein>
<comment type="caution">
    <text evidence="3">The sequence shown here is derived from an EMBL/GenBank/DDBJ whole genome shotgun (WGS) entry which is preliminary data.</text>
</comment>
<keyword evidence="2" id="KW-1133">Transmembrane helix</keyword>
<feature type="region of interest" description="Disordered" evidence="1">
    <location>
        <begin position="138"/>
        <end position="187"/>
    </location>
</feature>
<dbReference type="AlphaFoldDB" id="A0A2R6P3R2"/>
<feature type="transmembrane region" description="Helical" evidence="2">
    <location>
        <begin position="201"/>
        <end position="227"/>
    </location>
</feature>
<feature type="region of interest" description="Disordered" evidence="1">
    <location>
        <begin position="60"/>
        <end position="102"/>
    </location>
</feature>
<organism evidence="3 4">
    <name type="scientific">Actinidia chinensis var. chinensis</name>
    <name type="common">Chinese soft-hair kiwi</name>
    <dbReference type="NCBI Taxonomy" id="1590841"/>
    <lineage>
        <taxon>Eukaryota</taxon>
        <taxon>Viridiplantae</taxon>
        <taxon>Streptophyta</taxon>
        <taxon>Embryophyta</taxon>
        <taxon>Tracheophyta</taxon>
        <taxon>Spermatophyta</taxon>
        <taxon>Magnoliopsida</taxon>
        <taxon>eudicotyledons</taxon>
        <taxon>Gunneridae</taxon>
        <taxon>Pentapetalae</taxon>
        <taxon>asterids</taxon>
        <taxon>Ericales</taxon>
        <taxon>Actinidiaceae</taxon>
        <taxon>Actinidia</taxon>
    </lineage>
</organism>
<dbReference type="EMBL" id="NKQK01000029">
    <property type="protein sequence ID" value="PSR84903.1"/>
    <property type="molecule type" value="Genomic_DNA"/>
</dbReference>
<dbReference type="OMA" id="CSKFRLK"/>